<dbReference type="SUPFAM" id="SSF53335">
    <property type="entry name" value="S-adenosyl-L-methionine-dependent methyltransferases"/>
    <property type="match status" value="1"/>
</dbReference>
<dbReference type="AlphaFoldDB" id="A0A9W7F5U4"/>
<reference evidence="4" key="1">
    <citation type="journal article" date="2023" name="Commun. Biol.">
        <title>Genome analysis of Parmales, the sister group of diatoms, reveals the evolutionary specialization of diatoms from phago-mixotrophs to photoautotrophs.</title>
        <authorList>
            <person name="Ban H."/>
            <person name="Sato S."/>
            <person name="Yoshikawa S."/>
            <person name="Yamada K."/>
            <person name="Nakamura Y."/>
            <person name="Ichinomiya M."/>
            <person name="Sato N."/>
            <person name="Blanc-Mathieu R."/>
            <person name="Endo H."/>
            <person name="Kuwata A."/>
            <person name="Ogata H."/>
        </authorList>
    </citation>
    <scope>NUCLEOTIDE SEQUENCE [LARGE SCALE GENOMIC DNA]</scope>
    <source>
        <strain evidence="4">NIES 3699</strain>
    </source>
</reference>
<dbReference type="GO" id="GO:0032259">
    <property type="term" value="P:methylation"/>
    <property type="evidence" value="ECO:0007669"/>
    <property type="project" value="UniProtKB-KW"/>
</dbReference>
<dbReference type="Gene3D" id="3.40.50.150">
    <property type="entry name" value="Vaccinia Virus protein VP39"/>
    <property type="match status" value="1"/>
</dbReference>
<sequence>MDRNMPPPHKRQKLGFKKPSVVFVDLFAEAGFPFEGYKDVNDLTEEAIFNIVGNSVTEHVNVLICGGSPCQDLSAAGVRNDGRVTDGLKGEKSVLFFQMVRIIYWFGQKMRQRFDPHRNTHRNREKERQQYFPKVDFIVENVASMSDEDKNAFSQFLRCSPIRLDAKDLSFDEDKLKGLSLQDLLGRYGYELHPDGKLTGNTFPCLLHSETSEVQEKYGLKIQVGSDSARPFQPPTELLEHLMGFKEGYTNRGKIRDFSGDRKAEECRKLLGNSFHMKSITLIMFSYVKSLSSPNSRVMPCSHPWITAISEERLYNKKTNPCGLRERH</sequence>
<dbReference type="InterPro" id="IPR001525">
    <property type="entry name" value="C5_MeTfrase"/>
</dbReference>
<proteinExistence type="predicted"/>
<dbReference type="InterPro" id="IPR029063">
    <property type="entry name" value="SAM-dependent_MTases_sf"/>
</dbReference>
<accession>A0A9W7F5U4</accession>
<dbReference type="Proteomes" id="UP001165160">
    <property type="component" value="Unassembled WGS sequence"/>
</dbReference>
<organism evidence="3 4">
    <name type="scientific">Triparma verrucosa</name>
    <dbReference type="NCBI Taxonomy" id="1606542"/>
    <lineage>
        <taxon>Eukaryota</taxon>
        <taxon>Sar</taxon>
        <taxon>Stramenopiles</taxon>
        <taxon>Ochrophyta</taxon>
        <taxon>Bolidophyceae</taxon>
        <taxon>Parmales</taxon>
        <taxon>Triparmaceae</taxon>
        <taxon>Triparma</taxon>
    </lineage>
</organism>
<evidence type="ECO:0008006" key="5">
    <source>
        <dbReference type="Google" id="ProtNLM"/>
    </source>
</evidence>
<evidence type="ECO:0000256" key="2">
    <source>
        <dbReference type="ARBA" id="ARBA00022679"/>
    </source>
</evidence>
<dbReference type="EMBL" id="BRXX01000316">
    <property type="protein sequence ID" value="GMI04404.1"/>
    <property type="molecule type" value="Genomic_DNA"/>
</dbReference>
<evidence type="ECO:0000256" key="1">
    <source>
        <dbReference type="ARBA" id="ARBA00022603"/>
    </source>
</evidence>
<evidence type="ECO:0000313" key="4">
    <source>
        <dbReference type="Proteomes" id="UP001165160"/>
    </source>
</evidence>
<keyword evidence="4" id="KW-1185">Reference proteome</keyword>
<dbReference type="Pfam" id="PF00145">
    <property type="entry name" value="DNA_methylase"/>
    <property type="match status" value="1"/>
</dbReference>
<name>A0A9W7F5U4_9STRA</name>
<protein>
    <recommendedName>
        <fullName evidence="5">DNA (cytosine-5-)-methyltransferase</fullName>
    </recommendedName>
</protein>
<keyword evidence="1" id="KW-0489">Methyltransferase</keyword>
<gene>
    <name evidence="3" type="ORF">TrVE_jg7462</name>
</gene>
<comment type="caution">
    <text evidence="3">The sequence shown here is derived from an EMBL/GenBank/DDBJ whole genome shotgun (WGS) entry which is preliminary data.</text>
</comment>
<evidence type="ECO:0000313" key="3">
    <source>
        <dbReference type="EMBL" id="GMI04404.1"/>
    </source>
</evidence>
<keyword evidence="2" id="KW-0808">Transferase</keyword>
<dbReference type="GO" id="GO:0008168">
    <property type="term" value="F:methyltransferase activity"/>
    <property type="evidence" value="ECO:0007669"/>
    <property type="project" value="UniProtKB-KW"/>
</dbReference>